<name>A0A1F5S7M9_9BACT</name>
<sequence length="96" mass="11358">MIKFASPEHGQESKGLNITISEVFEWIGEKPDRQQEYYGEVYNHDELVNKFHPITVEKLRQAITRMGYGSSDEQLQEMIKPENEGKRFHFNKELEK</sequence>
<reference evidence="1 2" key="1">
    <citation type="journal article" date="2016" name="Nat. Commun.">
        <title>Thousands of microbial genomes shed light on interconnected biogeochemical processes in an aquifer system.</title>
        <authorList>
            <person name="Anantharaman K."/>
            <person name="Brown C.T."/>
            <person name="Hug L.A."/>
            <person name="Sharon I."/>
            <person name="Castelle C.J."/>
            <person name="Probst A.J."/>
            <person name="Thomas B.C."/>
            <person name="Singh A."/>
            <person name="Wilkins M.J."/>
            <person name="Karaoz U."/>
            <person name="Brodie E.L."/>
            <person name="Williams K.H."/>
            <person name="Hubbard S.S."/>
            <person name="Banfield J.F."/>
        </authorList>
    </citation>
    <scope>NUCLEOTIDE SEQUENCE [LARGE SCALE GENOMIC DNA]</scope>
</reference>
<comment type="caution">
    <text evidence="1">The sequence shown here is derived from an EMBL/GenBank/DDBJ whole genome shotgun (WGS) entry which is preliminary data.</text>
</comment>
<organism evidence="1 2">
    <name type="scientific">Candidatus Falkowbacteria bacterium RIFCSPHIGHO2_02_FULL_42_9</name>
    <dbReference type="NCBI Taxonomy" id="1797986"/>
    <lineage>
        <taxon>Bacteria</taxon>
        <taxon>Candidatus Falkowiibacteriota</taxon>
    </lineage>
</organism>
<accession>A0A1F5S7M9</accession>
<dbReference type="Proteomes" id="UP000176877">
    <property type="component" value="Unassembled WGS sequence"/>
</dbReference>
<evidence type="ECO:0000313" key="1">
    <source>
        <dbReference type="EMBL" id="OGF22715.1"/>
    </source>
</evidence>
<dbReference type="AlphaFoldDB" id="A0A1F5S7M9"/>
<gene>
    <name evidence="1" type="ORF">A3D45_02025</name>
</gene>
<proteinExistence type="predicted"/>
<evidence type="ECO:0000313" key="2">
    <source>
        <dbReference type="Proteomes" id="UP000176877"/>
    </source>
</evidence>
<protein>
    <submittedName>
        <fullName evidence="1">Uncharacterized protein</fullName>
    </submittedName>
</protein>
<dbReference type="EMBL" id="MFFT01000039">
    <property type="protein sequence ID" value="OGF22715.1"/>
    <property type="molecule type" value="Genomic_DNA"/>
</dbReference>